<dbReference type="PROSITE" id="PS50106">
    <property type="entry name" value="PDZ"/>
    <property type="match status" value="1"/>
</dbReference>
<dbReference type="EMBL" id="DTLI01000230">
    <property type="protein sequence ID" value="HHS53115.1"/>
    <property type="molecule type" value="Genomic_DNA"/>
</dbReference>
<dbReference type="AlphaFoldDB" id="A0A7C6EC48"/>
<evidence type="ECO:0000313" key="4">
    <source>
        <dbReference type="EMBL" id="HHS53115.1"/>
    </source>
</evidence>
<dbReference type="PANTHER" id="PTHR22939:SF129">
    <property type="entry name" value="SERINE PROTEASE HTRA2, MITOCHONDRIAL"/>
    <property type="match status" value="1"/>
</dbReference>
<proteinExistence type="inferred from homology"/>
<dbReference type="InterPro" id="IPR036034">
    <property type="entry name" value="PDZ_sf"/>
</dbReference>
<name>A0A7C6EC48_UNCW3</name>
<organism evidence="4">
    <name type="scientific">candidate division WOR-3 bacterium</name>
    <dbReference type="NCBI Taxonomy" id="2052148"/>
    <lineage>
        <taxon>Bacteria</taxon>
        <taxon>Bacteria division WOR-3</taxon>
    </lineage>
</organism>
<accession>A0A7C6EC48</accession>
<dbReference type="SMART" id="SM00228">
    <property type="entry name" value="PDZ"/>
    <property type="match status" value="1"/>
</dbReference>
<protein>
    <submittedName>
        <fullName evidence="4">PDZ domain-containing protein</fullName>
    </submittedName>
</protein>
<evidence type="ECO:0000259" key="3">
    <source>
        <dbReference type="PROSITE" id="PS50106"/>
    </source>
</evidence>
<dbReference type="InterPro" id="IPR001478">
    <property type="entry name" value="PDZ"/>
</dbReference>
<keyword evidence="2" id="KW-0175">Coiled coil</keyword>
<dbReference type="Pfam" id="PF13180">
    <property type="entry name" value="PDZ_2"/>
    <property type="match status" value="1"/>
</dbReference>
<dbReference type="PANTHER" id="PTHR22939">
    <property type="entry name" value="SERINE PROTEASE FAMILY S1C HTRA-RELATED"/>
    <property type="match status" value="1"/>
</dbReference>
<feature type="coiled-coil region" evidence="2">
    <location>
        <begin position="145"/>
        <end position="183"/>
    </location>
</feature>
<comment type="similarity">
    <text evidence="1">Belongs to the peptidase S1C family.</text>
</comment>
<comment type="caution">
    <text evidence="4">The sequence shown here is derived from an EMBL/GenBank/DDBJ whole genome shotgun (WGS) entry which is preliminary data.</text>
</comment>
<evidence type="ECO:0000256" key="1">
    <source>
        <dbReference type="ARBA" id="ARBA00010541"/>
    </source>
</evidence>
<sequence>MKKGWLIILLITVFAFAQKGKIEKEGWLGVYSKNLSEPMRIALAVEHGVLVTDVVKESPAEKGGIEIGDVILKIDGKVVSNQDDLRELVRSRPNQEVVIELLRKGKIKEISLTIGERDKTEPRKFGLDLPHKTLSKVKKYLAEFEPFWEQRVEKYQRELMRLKEEIKELRQELKELKEKLKERK</sequence>
<gene>
    <name evidence="4" type="ORF">ENW73_09750</name>
</gene>
<evidence type="ECO:0000256" key="2">
    <source>
        <dbReference type="SAM" id="Coils"/>
    </source>
</evidence>
<dbReference type="SUPFAM" id="SSF50156">
    <property type="entry name" value="PDZ domain-like"/>
    <property type="match status" value="1"/>
</dbReference>
<feature type="domain" description="PDZ" evidence="3">
    <location>
        <begin position="23"/>
        <end position="81"/>
    </location>
</feature>
<reference evidence="4" key="1">
    <citation type="journal article" date="2020" name="mSystems">
        <title>Genome- and Community-Level Interaction Insights into Carbon Utilization and Element Cycling Functions of Hydrothermarchaeota in Hydrothermal Sediment.</title>
        <authorList>
            <person name="Zhou Z."/>
            <person name="Liu Y."/>
            <person name="Xu W."/>
            <person name="Pan J."/>
            <person name="Luo Z.H."/>
            <person name="Li M."/>
        </authorList>
    </citation>
    <scope>NUCLEOTIDE SEQUENCE [LARGE SCALE GENOMIC DNA]</scope>
    <source>
        <strain evidence="4">SpSt-876</strain>
    </source>
</reference>
<dbReference type="Gene3D" id="2.30.42.10">
    <property type="match status" value="1"/>
</dbReference>